<keyword evidence="1" id="KW-1133">Transmembrane helix</keyword>
<dbReference type="AlphaFoldDB" id="A0A076LG95"/>
<evidence type="ECO:0000256" key="1">
    <source>
        <dbReference type="SAM" id="Phobius"/>
    </source>
</evidence>
<evidence type="ECO:0000313" key="3">
    <source>
        <dbReference type="Proteomes" id="UP000028781"/>
    </source>
</evidence>
<accession>A0A076LG95</accession>
<keyword evidence="1" id="KW-0472">Membrane</keyword>
<dbReference type="GeneID" id="24891680"/>
<dbReference type="KEGG" id="mjh:JH146_1069"/>
<dbReference type="Pfam" id="PF04415">
    <property type="entry name" value="DUF515"/>
    <property type="match status" value="1"/>
</dbReference>
<organism evidence="2 3">
    <name type="scientific">Methanocaldococcus bathoardescens</name>
    <dbReference type="NCBI Taxonomy" id="1301915"/>
    <lineage>
        <taxon>Archaea</taxon>
        <taxon>Methanobacteriati</taxon>
        <taxon>Methanobacteriota</taxon>
        <taxon>Methanomada group</taxon>
        <taxon>Methanococci</taxon>
        <taxon>Methanococcales</taxon>
        <taxon>Methanocaldococcaceae</taxon>
        <taxon>Methanocaldococcus</taxon>
    </lineage>
</organism>
<feature type="transmembrane region" description="Helical" evidence="1">
    <location>
        <begin position="21"/>
        <end position="43"/>
    </location>
</feature>
<dbReference type="InterPro" id="IPR007509">
    <property type="entry name" value="DUF515"/>
</dbReference>
<name>A0A076LG95_9EURY</name>
<keyword evidence="3" id="KW-1185">Reference proteome</keyword>
<sequence>MVDTSKIKALKEKSKKTIRPNPLKFVLVLLVVVIIGMLAFIVYNEISIMHFQEKIKLENQKKTAIESINQIFAKFPNDPQKLVYINKIQMADNVDDINKVLEEAKSYISFKNYKIETINQIKSIYGDYYSLSPYAQDLVHKISLAESPEEIKNLLKTADIERDLRNIIEKQINYALSSGDKYYYVEVGEKSQFMTRDEIIRYKNFWTLSELKSLKITPISQLNKVAIEISAKQCGKLPHKGDIVSIYSKDGSFITYAIIDSSYVIISSISYSESKSTSSNINELGDSYSSSSSSSISYSLNNIPGILHATVIDKLDYNKIKEMFGEYGKKLNEIEDDTQIFDENVNYFLIISIPDDKIPDIIKLNSKDITIVVKSK</sequence>
<dbReference type="HOGENOM" id="CLU_732836_0_0_2"/>
<dbReference type="OrthoDB" id="65991at2157"/>
<gene>
    <name evidence="2" type="ORF">JH146_1069</name>
</gene>
<dbReference type="RefSeq" id="WP_048202049.1">
    <property type="nucleotide sequence ID" value="NZ_CP009149.1"/>
</dbReference>
<dbReference type="Proteomes" id="UP000028781">
    <property type="component" value="Chromosome"/>
</dbReference>
<evidence type="ECO:0000313" key="2">
    <source>
        <dbReference type="EMBL" id="AIJ05912.1"/>
    </source>
</evidence>
<protein>
    <submittedName>
        <fullName evidence="2">Uncharacterized protein</fullName>
    </submittedName>
</protein>
<reference evidence="2 3" key="1">
    <citation type="journal article" date="2015" name="Int. J. Syst. Evol. Microbiol.">
        <title>M ethanocaldococcus bathoardescens sp. nov., a hyperthermophilic methanogen isolated from a volcanically active deep-sea hydrothermal vent.</title>
        <authorList>
            <person name="Stewart L.C."/>
            <person name="Jung J.H."/>
            <person name="Kim Y.T."/>
            <person name="Kwon S.W."/>
            <person name="Park C.S."/>
            <person name="Holden J.F."/>
        </authorList>
    </citation>
    <scope>NUCLEOTIDE SEQUENCE [LARGE SCALE GENOMIC DNA]</scope>
    <source>
        <strain evidence="2 3">JH146</strain>
    </source>
</reference>
<keyword evidence="1" id="KW-0812">Transmembrane</keyword>
<dbReference type="STRING" id="1301915.JH146_1069"/>
<proteinExistence type="predicted"/>
<dbReference type="EMBL" id="CP009149">
    <property type="protein sequence ID" value="AIJ05912.1"/>
    <property type="molecule type" value="Genomic_DNA"/>
</dbReference>